<comment type="caution">
    <text evidence="5">The sequence shown here is derived from an EMBL/GenBank/DDBJ whole genome shotgun (WGS) entry which is preliminary data.</text>
</comment>
<evidence type="ECO:0000256" key="1">
    <source>
        <dbReference type="ARBA" id="ARBA00038178"/>
    </source>
</evidence>
<dbReference type="InterPro" id="IPR051731">
    <property type="entry name" value="DENND11/AVL9_GEFs"/>
</dbReference>
<evidence type="ECO:0000259" key="3">
    <source>
        <dbReference type="PROSITE" id="PS50211"/>
    </source>
</evidence>
<dbReference type="AlphaFoldDB" id="A0A8S1AC06"/>
<gene>
    <name evidence="4" type="ORF">APLA_LOCUS2130</name>
    <name evidence="5" type="ORF">APLA_LOCUS9932</name>
</gene>
<dbReference type="PROSITE" id="PS50211">
    <property type="entry name" value="DENN"/>
    <property type="match status" value="1"/>
</dbReference>
<evidence type="ECO:0000313" key="7">
    <source>
        <dbReference type="Proteomes" id="UP000494256"/>
    </source>
</evidence>
<name>A0A8S1AC06_ARCPL</name>
<evidence type="ECO:0000313" key="4">
    <source>
        <dbReference type="EMBL" id="CAB3224654.1"/>
    </source>
</evidence>
<feature type="region of interest" description="Disordered" evidence="2">
    <location>
        <begin position="582"/>
        <end position="633"/>
    </location>
</feature>
<sequence length="641" mass="70858">MSVINEPVLNIIVVGFHHKKGCQVEHCYPELVPGHPTELPAVWRHLPALALPDGSHNYLSDTIFFNLPALSEPAHTVYGVSCFRQIPVEQVVQKTEDMTRSSVQKSVCVVCRAPLFGRLAVKLELVVRAWFLQGNFSQTKLLEDAYNHLNSCPVQLDQIFEGLPVQRLVENWRHKALLLFKLMLLRRKVLVYGAPAGPLSTSLLTLVSLLPHCLETGLEHAANVVLSRPLSPVPSVINDNRNQDTDTIAEIAEETLGSIQNGTNQIEELSPKETGNLLEEKDRVSRQSFDDTLLTDGVDRQELSGAREKCHSIGEKCKTQKGLSEAQQSPTMARDMSVDGLYNLTGQIDQAECGLPLPLFEEGYLCLPYLSLQYLDLLSDPAVQGFLVGASNVLFKQKRQLFDVLVELNEMRIETADMVLRRQLTLGTEDLRFADHVVRHGPTQGDVWIRDQFASYLIYLLRTSLLPEGSREIDSYNAQFMAAFKSTPAYQHWQQATNNGEIEAFMNLMPMHPFSGQLSVADMKLKFAHTMSTTEGGRKVTAAVASTGRAVATTSRAVGGALTQARGALSGWWSALTTPAAHASNASETSSVSDDKPLSDAEDAVDHIDDDNRKEQRAGTPEPPDKSFDDDTVNLSKIHVI</sequence>
<accession>A0A8S1AC06</accession>
<feature type="domain" description="UDENN" evidence="3">
    <location>
        <begin position="9"/>
        <end position="397"/>
    </location>
</feature>
<dbReference type="Proteomes" id="UP000494256">
    <property type="component" value="Unassembled WGS sequence"/>
</dbReference>
<proteinExistence type="inferred from homology"/>
<dbReference type="InterPro" id="IPR037516">
    <property type="entry name" value="Tripartite_DENN"/>
</dbReference>
<dbReference type="OrthoDB" id="26278at2759"/>
<dbReference type="InterPro" id="IPR018307">
    <property type="entry name" value="ABL9/DENND6_dom"/>
</dbReference>
<feature type="compositionally biased region" description="Basic and acidic residues" evidence="2">
    <location>
        <begin position="593"/>
        <end position="629"/>
    </location>
</feature>
<protein>
    <recommendedName>
        <fullName evidence="3">UDENN domain-containing protein</fullName>
    </recommendedName>
</protein>
<dbReference type="EMBL" id="CADEBD010000312">
    <property type="protein sequence ID" value="CAB3242344.1"/>
    <property type="molecule type" value="Genomic_DNA"/>
</dbReference>
<keyword evidence="6" id="KW-1185">Reference proteome</keyword>
<evidence type="ECO:0000313" key="6">
    <source>
        <dbReference type="Proteomes" id="UP000494106"/>
    </source>
</evidence>
<dbReference type="PANTHER" id="PTHR31017:SF1">
    <property type="entry name" value="LATE SECRETORY PATHWAY PROTEIN AVL9 HOMOLOG"/>
    <property type="match status" value="1"/>
</dbReference>
<comment type="similarity">
    <text evidence="1">Belongs to the AVL9 family.</text>
</comment>
<organism evidence="5 7">
    <name type="scientific">Arctia plantaginis</name>
    <name type="common">Wood tiger moth</name>
    <name type="synonym">Phalaena plantaginis</name>
    <dbReference type="NCBI Taxonomy" id="874455"/>
    <lineage>
        <taxon>Eukaryota</taxon>
        <taxon>Metazoa</taxon>
        <taxon>Ecdysozoa</taxon>
        <taxon>Arthropoda</taxon>
        <taxon>Hexapoda</taxon>
        <taxon>Insecta</taxon>
        <taxon>Pterygota</taxon>
        <taxon>Neoptera</taxon>
        <taxon>Endopterygota</taxon>
        <taxon>Lepidoptera</taxon>
        <taxon>Glossata</taxon>
        <taxon>Ditrysia</taxon>
        <taxon>Noctuoidea</taxon>
        <taxon>Erebidae</taxon>
        <taxon>Arctiinae</taxon>
        <taxon>Arctia</taxon>
    </lineage>
</organism>
<evidence type="ECO:0000256" key="2">
    <source>
        <dbReference type="SAM" id="MobiDB-lite"/>
    </source>
</evidence>
<dbReference type="GO" id="GO:0005737">
    <property type="term" value="C:cytoplasm"/>
    <property type="evidence" value="ECO:0007669"/>
    <property type="project" value="TreeGrafter"/>
</dbReference>
<evidence type="ECO:0000313" key="5">
    <source>
        <dbReference type="EMBL" id="CAB3242344.1"/>
    </source>
</evidence>
<dbReference type="Proteomes" id="UP000494106">
    <property type="component" value="Unassembled WGS sequence"/>
</dbReference>
<dbReference type="PANTHER" id="PTHR31017">
    <property type="entry name" value="LATE SECRETORY PATHWAY PROTEIN AVL9-RELATED"/>
    <property type="match status" value="1"/>
</dbReference>
<dbReference type="Pfam" id="PF09794">
    <property type="entry name" value="Avl9"/>
    <property type="match status" value="1"/>
</dbReference>
<reference evidence="6 7" key="1">
    <citation type="submission" date="2020-04" db="EMBL/GenBank/DDBJ databases">
        <authorList>
            <person name="Wallbank WR R."/>
            <person name="Pardo Diaz C."/>
            <person name="Kozak K."/>
            <person name="Martin S."/>
            <person name="Jiggins C."/>
            <person name="Moest M."/>
            <person name="Warren A I."/>
            <person name="Byers J.R.P. K."/>
            <person name="Montejo-Kovacevich G."/>
            <person name="Yen C E."/>
        </authorList>
    </citation>
    <scope>NUCLEOTIDE SEQUENCE [LARGE SCALE GENOMIC DNA]</scope>
</reference>
<dbReference type="EMBL" id="CADEBC010000159">
    <property type="protein sequence ID" value="CAB3224654.1"/>
    <property type="molecule type" value="Genomic_DNA"/>
</dbReference>